<dbReference type="Proteomes" id="UP000029453">
    <property type="component" value="Unassembled WGS sequence"/>
</dbReference>
<dbReference type="PANTHER" id="PTHR30386:SF28">
    <property type="entry name" value="EXPORTED PROTEIN"/>
    <property type="match status" value="1"/>
</dbReference>
<proteinExistence type="predicted"/>
<keyword evidence="4" id="KW-1185">Reference proteome</keyword>
<dbReference type="EMBL" id="BALG01000202">
    <property type="protein sequence ID" value="GAC43365.1"/>
    <property type="molecule type" value="Genomic_DNA"/>
</dbReference>
<dbReference type="Gene3D" id="2.40.30.170">
    <property type="match status" value="1"/>
</dbReference>
<evidence type="ECO:0000256" key="1">
    <source>
        <dbReference type="SAM" id="Coils"/>
    </source>
</evidence>
<dbReference type="PRINTS" id="PR01490">
    <property type="entry name" value="RTXTOXIND"/>
</dbReference>
<reference evidence="3 4" key="1">
    <citation type="submission" date="2012-10" db="EMBL/GenBank/DDBJ databases">
        <title>Draft Genome Sequence of Paenibacillus popilliae ATCC 14706T.</title>
        <authorList>
            <person name="Iiyama K."/>
            <person name="Mori K."/>
            <person name="Mon H."/>
            <person name="Chieda Y."/>
            <person name="Lee J.M."/>
            <person name="Kusakabe T."/>
            <person name="Tashiro K."/>
            <person name="Asano S."/>
            <person name="Yasunaga-Aoki C."/>
            <person name="Shimizu S."/>
        </authorList>
    </citation>
    <scope>NUCLEOTIDE SEQUENCE [LARGE SCALE GENOMIC DNA]</scope>
    <source>
        <strain evidence="3 4">ATCC 14706</strain>
    </source>
</reference>
<dbReference type="RefSeq" id="WP_006287010.1">
    <property type="nucleotide sequence ID" value="NZ_BALG01000202.1"/>
</dbReference>
<name>M9LJH0_PAEPP</name>
<dbReference type="AlphaFoldDB" id="M9LJH0"/>
<keyword evidence="1" id="KW-0175">Coiled coil</keyword>
<feature type="coiled-coil region" evidence="1">
    <location>
        <begin position="14"/>
        <end position="45"/>
    </location>
</feature>
<dbReference type="Pfam" id="PF26002">
    <property type="entry name" value="Beta-barrel_AprE"/>
    <property type="match status" value="1"/>
</dbReference>
<dbReference type="OrthoDB" id="357309at2"/>
<dbReference type="InterPro" id="IPR050739">
    <property type="entry name" value="MFP"/>
</dbReference>
<feature type="non-terminal residue" evidence="3">
    <location>
        <position position="1"/>
    </location>
</feature>
<evidence type="ECO:0000313" key="4">
    <source>
        <dbReference type="Proteomes" id="UP000029453"/>
    </source>
</evidence>
<evidence type="ECO:0000313" key="3">
    <source>
        <dbReference type="EMBL" id="GAC43365.1"/>
    </source>
</evidence>
<sequence>NYSNDSYFKVMQEIEQSEYQLAEQSKELEELIVEFNHTIQQKEATWKEGKEKLKELDQSIQDREVMAPVHGIINVSKEMNRGELLQTGEEILTIIPDNGAEFVVNMAVTNQDIALIQVGDFIRCNVPALPAHNYGHFTGRVEMISEDAIIDPKSGASYYRVQASLFPKPLYNEQGETAQIKNGMLAEAHIVTHREKILDYILDKLDLQ</sequence>
<gene>
    <name evidence="3" type="ORF">PPOP_2732</name>
</gene>
<comment type="caution">
    <text evidence="3">The sequence shown here is derived from an EMBL/GenBank/DDBJ whole genome shotgun (WGS) entry which is preliminary data.</text>
</comment>
<protein>
    <submittedName>
        <fullName evidence="3">Membrane-fusion protein</fullName>
    </submittedName>
</protein>
<organism evidence="3 4">
    <name type="scientific">Paenibacillus popilliae ATCC 14706</name>
    <dbReference type="NCBI Taxonomy" id="1212764"/>
    <lineage>
        <taxon>Bacteria</taxon>
        <taxon>Bacillati</taxon>
        <taxon>Bacillota</taxon>
        <taxon>Bacilli</taxon>
        <taxon>Bacillales</taxon>
        <taxon>Paenibacillaceae</taxon>
        <taxon>Paenibacillus</taxon>
    </lineage>
</organism>
<accession>M9LJH0</accession>
<feature type="domain" description="AprE-like beta-barrel" evidence="2">
    <location>
        <begin position="103"/>
        <end position="192"/>
    </location>
</feature>
<evidence type="ECO:0000259" key="2">
    <source>
        <dbReference type="Pfam" id="PF26002"/>
    </source>
</evidence>
<dbReference type="PANTHER" id="PTHR30386">
    <property type="entry name" value="MEMBRANE FUSION SUBUNIT OF EMRAB-TOLC MULTIDRUG EFFLUX PUMP"/>
    <property type="match status" value="1"/>
</dbReference>
<dbReference type="InterPro" id="IPR058982">
    <property type="entry name" value="Beta-barrel_AprE"/>
</dbReference>